<proteinExistence type="predicted"/>
<evidence type="ECO:0000313" key="2">
    <source>
        <dbReference type="EMBL" id="CAE1327767.1"/>
    </source>
</evidence>
<name>A0A812EKA6_ACAPH</name>
<feature type="transmembrane region" description="Helical" evidence="1">
    <location>
        <begin position="228"/>
        <end position="246"/>
    </location>
</feature>
<organism evidence="2 3">
    <name type="scientific">Acanthosepion pharaonis</name>
    <name type="common">Pharaoh cuttlefish</name>
    <name type="synonym">Sepia pharaonis</name>
    <dbReference type="NCBI Taxonomy" id="158019"/>
    <lineage>
        <taxon>Eukaryota</taxon>
        <taxon>Metazoa</taxon>
        <taxon>Spiralia</taxon>
        <taxon>Lophotrochozoa</taxon>
        <taxon>Mollusca</taxon>
        <taxon>Cephalopoda</taxon>
        <taxon>Coleoidea</taxon>
        <taxon>Decapodiformes</taxon>
        <taxon>Sepiida</taxon>
        <taxon>Sepiina</taxon>
        <taxon>Sepiidae</taxon>
        <taxon>Acanthosepion</taxon>
    </lineage>
</organism>
<comment type="caution">
    <text evidence="2">The sequence shown here is derived from an EMBL/GenBank/DDBJ whole genome shotgun (WGS) entry which is preliminary data.</text>
</comment>
<dbReference type="Proteomes" id="UP000597762">
    <property type="component" value="Unassembled WGS sequence"/>
</dbReference>
<evidence type="ECO:0000256" key="1">
    <source>
        <dbReference type="SAM" id="Phobius"/>
    </source>
</evidence>
<keyword evidence="3" id="KW-1185">Reference proteome</keyword>
<feature type="transmembrane region" description="Helical" evidence="1">
    <location>
        <begin position="311"/>
        <end position="332"/>
    </location>
</feature>
<keyword evidence="1" id="KW-0812">Transmembrane</keyword>
<accession>A0A812EKA6</accession>
<keyword evidence="1" id="KW-0472">Membrane</keyword>
<feature type="transmembrane region" description="Helical" evidence="1">
    <location>
        <begin position="146"/>
        <end position="169"/>
    </location>
</feature>
<keyword evidence="1" id="KW-1133">Transmembrane helix</keyword>
<evidence type="ECO:0000313" key="3">
    <source>
        <dbReference type="Proteomes" id="UP000597762"/>
    </source>
</evidence>
<dbReference type="AlphaFoldDB" id="A0A812EKA6"/>
<feature type="transmembrane region" description="Helical" evidence="1">
    <location>
        <begin position="175"/>
        <end position="197"/>
    </location>
</feature>
<protein>
    <submittedName>
        <fullName evidence="2">Uncharacterized protein</fullName>
    </submittedName>
</protein>
<gene>
    <name evidence="2" type="ORF">SPHA_77202</name>
</gene>
<sequence length="336" mass="38829">MDTSSLALIDQLLVNCEFDHHEVVVNFPLFLLFLQRVSSLTLTLSISHSILSIDKHLFPLSLSLSLLSPLSPYLSPSCLHKYIYSSLSIDSIFPSLIHPFLITFSLSLLFTSSFLLFFLLIFSLPLLLLFSLTLKSLYISHPSSINYIYTLAQLLPSLIISLLIIYLFFCPLLSFLFFYLAYSISLSLSLSLSLFLSSPRFLRLIFFLVSPYFFLSNSHSILSYRQTRISLFLFLFGSFFLSRPFRYSSRSLSYSLFLSSFIIDFKYSLVLFPLLLFLSFFSLSLFLFNIYQHFFSFSNLFFTPILFPHSFSISPNLSSLSLISFFLSFFLCKQKE</sequence>
<feature type="transmembrane region" description="Helical" evidence="1">
    <location>
        <begin position="267"/>
        <end position="291"/>
    </location>
</feature>
<feature type="transmembrane region" description="Helical" evidence="1">
    <location>
        <begin position="114"/>
        <end position="134"/>
    </location>
</feature>
<reference evidence="2" key="1">
    <citation type="submission" date="2021-01" db="EMBL/GenBank/DDBJ databases">
        <authorList>
            <person name="Li R."/>
            <person name="Bekaert M."/>
        </authorList>
    </citation>
    <scope>NUCLEOTIDE SEQUENCE</scope>
    <source>
        <strain evidence="2">Farmed</strain>
    </source>
</reference>
<feature type="transmembrane region" description="Helical" evidence="1">
    <location>
        <begin position="204"/>
        <end position="222"/>
    </location>
</feature>
<dbReference type="EMBL" id="CAHIKZ030005507">
    <property type="protein sequence ID" value="CAE1327767.1"/>
    <property type="molecule type" value="Genomic_DNA"/>
</dbReference>